<dbReference type="Proteomes" id="UP000288805">
    <property type="component" value="Unassembled WGS sequence"/>
</dbReference>
<protein>
    <submittedName>
        <fullName evidence="1">Uncharacterized protein</fullName>
    </submittedName>
</protein>
<evidence type="ECO:0000313" key="1">
    <source>
        <dbReference type="EMBL" id="RVW80649.1"/>
    </source>
</evidence>
<evidence type="ECO:0000313" key="2">
    <source>
        <dbReference type="Proteomes" id="UP000288805"/>
    </source>
</evidence>
<dbReference type="AlphaFoldDB" id="A0A438H8C8"/>
<accession>A0A438H8C8</accession>
<name>A0A438H8C8_VITVI</name>
<proteinExistence type="predicted"/>
<dbReference type="EMBL" id="QGNW01000263">
    <property type="protein sequence ID" value="RVW80649.1"/>
    <property type="molecule type" value="Genomic_DNA"/>
</dbReference>
<sequence>MFSGVAQCRLQRPTSDHFPILLMGGGLRRGPTPFRFENMWLKVDGFKGLLREWWQGIEVRGRASFRLASKLKLLKLRIKPGIGRCLEGWKLTKILPFSMWNIGTEWRVRGVYL</sequence>
<organism evidence="1 2">
    <name type="scientific">Vitis vinifera</name>
    <name type="common">Grape</name>
    <dbReference type="NCBI Taxonomy" id="29760"/>
    <lineage>
        <taxon>Eukaryota</taxon>
        <taxon>Viridiplantae</taxon>
        <taxon>Streptophyta</taxon>
        <taxon>Embryophyta</taxon>
        <taxon>Tracheophyta</taxon>
        <taxon>Spermatophyta</taxon>
        <taxon>Magnoliopsida</taxon>
        <taxon>eudicotyledons</taxon>
        <taxon>Gunneridae</taxon>
        <taxon>Pentapetalae</taxon>
        <taxon>rosids</taxon>
        <taxon>Vitales</taxon>
        <taxon>Vitaceae</taxon>
        <taxon>Viteae</taxon>
        <taxon>Vitis</taxon>
    </lineage>
</organism>
<reference evidence="1 2" key="1">
    <citation type="journal article" date="2018" name="PLoS Genet.">
        <title>Population sequencing reveals clonal diversity and ancestral inbreeding in the grapevine cultivar Chardonnay.</title>
        <authorList>
            <person name="Roach M.J."/>
            <person name="Johnson D.L."/>
            <person name="Bohlmann J."/>
            <person name="van Vuuren H.J."/>
            <person name="Jones S.J."/>
            <person name="Pretorius I.S."/>
            <person name="Schmidt S.A."/>
            <person name="Borneman A.R."/>
        </authorList>
    </citation>
    <scope>NUCLEOTIDE SEQUENCE [LARGE SCALE GENOMIC DNA]</scope>
    <source>
        <strain evidence="2">cv. Chardonnay</strain>
        <tissue evidence="1">Leaf</tissue>
    </source>
</reference>
<gene>
    <name evidence="1" type="ORF">CK203_044328</name>
</gene>
<comment type="caution">
    <text evidence="1">The sequence shown here is derived from an EMBL/GenBank/DDBJ whole genome shotgun (WGS) entry which is preliminary data.</text>
</comment>